<proteinExistence type="predicted"/>
<keyword evidence="4 6" id="KW-1133">Transmembrane helix</keyword>
<name>A0ABW5LNC6_9FLAO</name>
<feature type="transmembrane region" description="Helical" evidence="6">
    <location>
        <begin position="47"/>
        <end position="66"/>
    </location>
</feature>
<keyword evidence="3 6" id="KW-0812">Transmembrane</keyword>
<feature type="transmembrane region" description="Helical" evidence="6">
    <location>
        <begin position="360"/>
        <end position="379"/>
    </location>
</feature>
<comment type="caution">
    <text evidence="7">The sequence shown here is derived from an EMBL/GenBank/DDBJ whole genome shotgun (WGS) entry which is preliminary data.</text>
</comment>
<evidence type="ECO:0000256" key="4">
    <source>
        <dbReference type="ARBA" id="ARBA00022989"/>
    </source>
</evidence>
<organism evidence="7 8">
    <name type="scientific">Pseudotenacibaculum haliotis</name>
    <dbReference type="NCBI Taxonomy" id="1862138"/>
    <lineage>
        <taxon>Bacteria</taxon>
        <taxon>Pseudomonadati</taxon>
        <taxon>Bacteroidota</taxon>
        <taxon>Flavobacteriia</taxon>
        <taxon>Flavobacteriales</taxon>
        <taxon>Flavobacteriaceae</taxon>
        <taxon>Pseudotenacibaculum</taxon>
    </lineage>
</organism>
<feature type="transmembrane region" description="Helical" evidence="6">
    <location>
        <begin position="160"/>
        <end position="191"/>
    </location>
</feature>
<comment type="subcellular location">
    <subcellularLocation>
        <location evidence="1">Cell membrane</location>
        <topology evidence="1">Multi-pass membrane protein</topology>
    </subcellularLocation>
</comment>
<dbReference type="EMBL" id="JBHULH010000001">
    <property type="protein sequence ID" value="MFD2566333.1"/>
    <property type="molecule type" value="Genomic_DNA"/>
</dbReference>
<keyword evidence="2" id="KW-1003">Cell membrane</keyword>
<feature type="transmembrane region" description="Helical" evidence="6">
    <location>
        <begin position="385"/>
        <end position="409"/>
    </location>
</feature>
<sequence>MINKPNFSSIYAKGVISLFKGNFWAQLIGFAGTLLIADLYGSDLLGVFSKFISISSVLAIFFTLRLESAFVLSDEKQDLKVIFSSIIYSIVVGAIVSITLALILPDTFFSKINFLKVYLVFCVAGAVLKSLENTYLSYLLRQKSFKEIAFSRVLFTLSRYTAQIGLFFLASHIGLMLGFVVALLFLLIYFYNKTGNLFFLISITQFKETLKKNLNLVSYGVLSDNLNAINLNLIPILAGVYFSDAEIGWYFLAVVLLSVPTTFINASFSKVFFLRASEIFNKDQSQLFPFVKKYTLRLFLGLFIPFLMIYFLSSPFIDFLLKDEWLKVGSYIQLLSFLFFLRAIYNPVSHLEEVLKKNHIGLIFNIFLFAGNLFAIFYGVSINSFITTIEIISIVLPVGYISMIIYFLLTTRQLRFKKSK</sequence>
<gene>
    <name evidence="7" type="ORF">ACFSRZ_03045</name>
</gene>
<feature type="transmembrane region" description="Helical" evidence="6">
    <location>
        <begin position="21"/>
        <end position="41"/>
    </location>
</feature>
<evidence type="ECO:0000256" key="2">
    <source>
        <dbReference type="ARBA" id="ARBA00022475"/>
    </source>
</evidence>
<feature type="transmembrane region" description="Helical" evidence="6">
    <location>
        <begin position="86"/>
        <end position="105"/>
    </location>
</feature>
<evidence type="ECO:0000313" key="8">
    <source>
        <dbReference type="Proteomes" id="UP001597508"/>
    </source>
</evidence>
<dbReference type="RefSeq" id="WP_379665041.1">
    <property type="nucleotide sequence ID" value="NZ_JBHULH010000001.1"/>
</dbReference>
<protein>
    <submittedName>
        <fullName evidence="7">Lipopolysaccharide biosynthesis protein</fullName>
    </submittedName>
</protein>
<accession>A0ABW5LNC6</accession>
<evidence type="ECO:0000256" key="3">
    <source>
        <dbReference type="ARBA" id="ARBA00022692"/>
    </source>
</evidence>
<dbReference type="InterPro" id="IPR050833">
    <property type="entry name" value="Poly_Biosynth_Transport"/>
</dbReference>
<feature type="transmembrane region" description="Helical" evidence="6">
    <location>
        <begin position="247"/>
        <end position="273"/>
    </location>
</feature>
<reference evidence="8" key="1">
    <citation type="journal article" date="2019" name="Int. J. Syst. Evol. Microbiol.">
        <title>The Global Catalogue of Microorganisms (GCM) 10K type strain sequencing project: providing services to taxonomists for standard genome sequencing and annotation.</title>
        <authorList>
            <consortium name="The Broad Institute Genomics Platform"/>
            <consortium name="The Broad Institute Genome Sequencing Center for Infectious Disease"/>
            <person name="Wu L."/>
            <person name="Ma J."/>
        </authorList>
    </citation>
    <scope>NUCLEOTIDE SEQUENCE [LARGE SCALE GENOMIC DNA]</scope>
    <source>
        <strain evidence="8">KCTC 52127</strain>
    </source>
</reference>
<dbReference type="PANTHER" id="PTHR30250">
    <property type="entry name" value="PST FAMILY PREDICTED COLANIC ACID TRANSPORTER"/>
    <property type="match status" value="1"/>
</dbReference>
<evidence type="ECO:0000256" key="6">
    <source>
        <dbReference type="SAM" id="Phobius"/>
    </source>
</evidence>
<dbReference type="PANTHER" id="PTHR30250:SF28">
    <property type="entry name" value="POLYSACCHARIDE BIOSYNTHESIS PROTEIN"/>
    <property type="match status" value="1"/>
</dbReference>
<feature type="transmembrane region" description="Helical" evidence="6">
    <location>
        <begin position="294"/>
        <end position="311"/>
    </location>
</feature>
<dbReference type="Proteomes" id="UP001597508">
    <property type="component" value="Unassembled WGS sequence"/>
</dbReference>
<dbReference type="Pfam" id="PF13440">
    <property type="entry name" value="Polysacc_synt_3"/>
    <property type="match status" value="1"/>
</dbReference>
<evidence type="ECO:0000313" key="7">
    <source>
        <dbReference type="EMBL" id="MFD2566333.1"/>
    </source>
</evidence>
<feature type="transmembrane region" description="Helical" evidence="6">
    <location>
        <begin position="331"/>
        <end position="348"/>
    </location>
</feature>
<evidence type="ECO:0000256" key="5">
    <source>
        <dbReference type="ARBA" id="ARBA00023136"/>
    </source>
</evidence>
<keyword evidence="5 6" id="KW-0472">Membrane</keyword>
<keyword evidence="8" id="KW-1185">Reference proteome</keyword>
<evidence type="ECO:0000256" key="1">
    <source>
        <dbReference type="ARBA" id="ARBA00004651"/>
    </source>
</evidence>